<comment type="caution">
    <text evidence="2">The sequence shown here is derived from an EMBL/GenBank/DDBJ whole genome shotgun (WGS) entry which is preliminary data.</text>
</comment>
<proteinExistence type="predicted"/>
<evidence type="ECO:0000256" key="1">
    <source>
        <dbReference type="SAM" id="MobiDB-lite"/>
    </source>
</evidence>
<keyword evidence="3" id="KW-1185">Reference proteome</keyword>
<accession>M0KEM1</accession>
<dbReference type="RefSeq" id="WP_008311393.1">
    <property type="nucleotide sequence ID" value="NZ_AOLW01000024.1"/>
</dbReference>
<reference evidence="2 3" key="1">
    <citation type="journal article" date="2014" name="PLoS Genet.">
        <title>Phylogenetically driven sequencing of extremely halophilic archaea reveals strategies for static and dynamic osmo-response.</title>
        <authorList>
            <person name="Becker E.A."/>
            <person name="Seitzer P.M."/>
            <person name="Tritt A."/>
            <person name="Larsen D."/>
            <person name="Krusor M."/>
            <person name="Yao A.I."/>
            <person name="Wu D."/>
            <person name="Madern D."/>
            <person name="Eisen J.A."/>
            <person name="Darling A.E."/>
            <person name="Facciotti M.T."/>
        </authorList>
    </citation>
    <scope>NUCLEOTIDE SEQUENCE [LARGE SCALE GENOMIC DNA]</scope>
    <source>
        <strain evidence="2 3">JCM 13557</strain>
    </source>
</reference>
<dbReference type="AlphaFoldDB" id="M0KEM1"/>
<feature type="region of interest" description="Disordered" evidence="1">
    <location>
        <begin position="80"/>
        <end position="103"/>
    </location>
</feature>
<sequence>MKLNRRSVLGLIGTVGIGSGAAFGSGAFSTVSATREVEVNVVGADGNGSEIATEFTDVLVDASADEVALRNSNGALVTDASGLFPNSDSDSSNDTLTPEGGNNSQLSDSYVSLIANDVSVVFGYDNSGNGGSDERLMPNSTYDYSNGFFKLVNNDDGISTAFNVELSPDGDLLSDINGSTDTYSEEVSAGAVSNLSATLETGDSAQETEDLTITITEV</sequence>
<dbReference type="InterPro" id="IPR006311">
    <property type="entry name" value="TAT_signal"/>
</dbReference>
<organism evidence="2 3">
    <name type="scientific">Haloarcula amylolytica JCM 13557</name>
    <dbReference type="NCBI Taxonomy" id="1227452"/>
    <lineage>
        <taxon>Archaea</taxon>
        <taxon>Methanobacteriati</taxon>
        <taxon>Methanobacteriota</taxon>
        <taxon>Stenosarchaea group</taxon>
        <taxon>Halobacteria</taxon>
        <taxon>Halobacteriales</taxon>
        <taxon>Haloarculaceae</taxon>
        <taxon>Haloarcula</taxon>
    </lineage>
</organism>
<dbReference type="Proteomes" id="UP000011623">
    <property type="component" value="Unassembled WGS sequence"/>
</dbReference>
<dbReference type="EMBL" id="AOLW01000024">
    <property type="protein sequence ID" value="EMA19641.1"/>
    <property type="molecule type" value="Genomic_DNA"/>
</dbReference>
<evidence type="ECO:0000313" key="3">
    <source>
        <dbReference type="Proteomes" id="UP000011623"/>
    </source>
</evidence>
<name>M0KEM1_9EURY</name>
<dbReference type="PATRIC" id="fig|1227452.3.peg.2807"/>
<gene>
    <name evidence="2" type="ORF">C442_14030</name>
</gene>
<evidence type="ECO:0000313" key="2">
    <source>
        <dbReference type="EMBL" id="EMA19641.1"/>
    </source>
</evidence>
<dbReference type="PROSITE" id="PS51318">
    <property type="entry name" value="TAT"/>
    <property type="match status" value="1"/>
</dbReference>
<protein>
    <submittedName>
        <fullName evidence="2">Uncharacterized protein</fullName>
    </submittedName>
</protein>